<dbReference type="RefSeq" id="WP_281834645.1">
    <property type="nucleotide sequence ID" value="NZ_BSDY01000005.1"/>
</dbReference>
<evidence type="ECO:0000313" key="3">
    <source>
        <dbReference type="EMBL" id="GLI55868.1"/>
    </source>
</evidence>
<sequence length="88" mass="10421">MNKRVFFIAMSITLVVAMLGIHLSLLIKISKIQRDIKKIELRVVETKKELQAKNSEFEKRIDFKKIRKKAEDDFGMEISDHIEYLRVD</sequence>
<keyword evidence="2" id="KW-1133">Transmembrane helix</keyword>
<keyword evidence="2" id="KW-0472">Membrane</keyword>
<organism evidence="3 4">
    <name type="scientific">Propionigenium maris DSM 9537</name>
    <dbReference type="NCBI Taxonomy" id="1123000"/>
    <lineage>
        <taxon>Bacteria</taxon>
        <taxon>Fusobacteriati</taxon>
        <taxon>Fusobacteriota</taxon>
        <taxon>Fusobacteriia</taxon>
        <taxon>Fusobacteriales</taxon>
        <taxon>Fusobacteriaceae</taxon>
        <taxon>Propionigenium</taxon>
    </lineage>
</organism>
<dbReference type="Proteomes" id="UP001144471">
    <property type="component" value="Unassembled WGS sequence"/>
</dbReference>
<keyword evidence="4" id="KW-1185">Reference proteome</keyword>
<evidence type="ECO:0000256" key="1">
    <source>
        <dbReference type="SAM" id="Coils"/>
    </source>
</evidence>
<dbReference type="EMBL" id="BSDY01000005">
    <property type="protein sequence ID" value="GLI55868.1"/>
    <property type="molecule type" value="Genomic_DNA"/>
</dbReference>
<protein>
    <recommendedName>
        <fullName evidence="5">Septum formation initiator</fullName>
    </recommendedName>
</protein>
<feature type="coiled-coil region" evidence="1">
    <location>
        <begin position="29"/>
        <end position="67"/>
    </location>
</feature>
<keyword evidence="1" id="KW-0175">Coiled coil</keyword>
<dbReference type="AlphaFoldDB" id="A0A9W6GIL8"/>
<evidence type="ECO:0000256" key="2">
    <source>
        <dbReference type="SAM" id="Phobius"/>
    </source>
</evidence>
<reference evidence="3" key="1">
    <citation type="submission" date="2022-12" db="EMBL/GenBank/DDBJ databases">
        <title>Reference genome sequencing for broad-spectrum identification of bacterial and archaeal isolates by mass spectrometry.</title>
        <authorList>
            <person name="Sekiguchi Y."/>
            <person name="Tourlousse D.M."/>
        </authorList>
    </citation>
    <scope>NUCLEOTIDE SEQUENCE</scope>
    <source>
        <strain evidence="3">10succ1</strain>
    </source>
</reference>
<evidence type="ECO:0008006" key="5">
    <source>
        <dbReference type="Google" id="ProtNLM"/>
    </source>
</evidence>
<keyword evidence="2" id="KW-0812">Transmembrane</keyword>
<evidence type="ECO:0000313" key="4">
    <source>
        <dbReference type="Proteomes" id="UP001144471"/>
    </source>
</evidence>
<feature type="transmembrane region" description="Helical" evidence="2">
    <location>
        <begin position="6"/>
        <end position="27"/>
    </location>
</feature>
<accession>A0A9W6GIL8</accession>
<gene>
    <name evidence="3" type="ORF">PM10SUCC1_13820</name>
</gene>
<comment type="caution">
    <text evidence="3">The sequence shown here is derived from an EMBL/GenBank/DDBJ whole genome shotgun (WGS) entry which is preliminary data.</text>
</comment>
<proteinExistence type="predicted"/>
<name>A0A9W6GIL8_9FUSO</name>